<comment type="caution">
    <text evidence="2">The sequence shown here is derived from an EMBL/GenBank/DDBJ whole genome shotgun (WGS) entry which is preliminary data.</text>
</comment>
<evidence type="ECO:0000313" key="2">
    <source>
        <dbReference type="EMBL" id="KAG1821077.1"/>
    </source>
</evidence>
<feature type="transmembrane region" description="Helical" evidence="1">
    <location>
        <begin position="100"/>
        <end position="122"/>
    </location>
</feature>
<dbReference type="AlphaFoldDB" id="A0A9P7EGE6"/>
<keyword evidence="1" id="KW-0812">Transmembrane</keyword>
<accession>A0A9P7EGE6</accession>
<dbReference type="GeneID" id="64628984"/>
<dbReference type="OrthoDB" id="3350812at2759"/>
<keyword evidence="1" id="KW-1133">Transmembrane helix</keyword>
<proteinExistence type="predicted"/>
<feature type="transmembrane region" description="Helical" evidence="1">
    <location>
        <begin position="52"/>
        <end position="71"/>
    </location>
</feature>
<dbReference type="RefSeq" id="XP_041196144.1">
    <property type="nucleotide sequence ID" value="XM_041334967.1"/>
</dbReference>
<sequence length="212" mass="23954">MFMWVQPALSQTTSLCQTYYTLNTYIGGVIMFCAECLFVARTCVLWGYKRSIVVLFMISTVLYFVSGIVILKMHASSTRVIKSPIPFASCFDSEESGLVIAAYSLLILAELQIVFFSLYKATKSFRNWGRKNRLLEILIQHNIFYFACGLCSSVIVILTTALLQASYGNLMASAQVVFHALLVTKMHLNLWESDRRCNSLDVRHNRSSAVNN</sequence>
<keyword evidence="1" id="KW-0472">Membrane</keyword>
<protein>
    <submittedName>
        <fullName evidence="2">Uncharacterized protein</fullName>
    </submittedName>
</protein>
<dbReference type="Proteomes" id="UP000807769">
    <property type="component" value="Unassembled WGS sequence"/>
</dbReference>
<reference evidence="2" key="1">
    <citation type="journal article" date="2020" name="New Phytol.">
        <title>Comparative genomics reveals dynamic genome evolution in host specialist ectomycorrhizal fungi.</title>
        <authorList>
            <person name="Lofgren L.A."/>
            <person name="Nguyen N.H."/>
            <person name="Vilgalys R."/>
            <person name="Ruytinx J."/>
            <person name="Liao H.L."/>
            <person name="Branco S."/>
            <person name="Kuo A."/>
            <person name="LaButti K."/>
            <person name="Lipzen A."/>
            <person name="Andreopoulos W."/>
            <person name="Pangilinan J."/>
            <person name="Riley R."/>
            <person name="Hundley H."/>
            <person name="Na H."/>
            <person name="Barry K."/>
            <person name="Grigoriev I.V."/>
            <person name="Stajich J.E."/>
            <person name="Kennedy P.G."/>
        </authorList>
    </citation>
    <scope>NUCLEOTIDE SEQUENCE</scope>
    <source>
        <strain evidence="2">MN1</strain>
    </source>
</reference>
<evidence type="ECO:0000313" key="3">
    <source>
        <dbReference type="Proteomes" id="UP000807769"/>
    </source>
</evidence>
<feature type="transmembrane region" description="Helical" evidence="1">
    <location>
        <begin position="20"/>
        <end position="40"/>
    </location>
</feature>
<evidence type="ECO:0000256" key="1">
    <source>
        <dbReference type="SAM" id="Phobius"/>
    </source>
</evidence>
<dbReference type="EMBL" id="JABBWG010000007">
    <property type="protein sequence ID" value="KAG1821077.1"/>
    <property type="molecule type" value="Genomic_DNA"/>
</dbReference>
<organism evidence="2 3">
    <name type="scientific">Suillus subaureus</name>
    <dbReference type="NCBI Taxonomy" id="48587"/>
    <lineage>
        <taxon>Eukaryota</taxon>
        <taxon>Fungi</taxon>
        <taxon>Dikarya</taxon>
        <taxon>Basidiomycota</taxon>
        <taxon>Agaricomycotina</taxon>
        <taxon>Agaricomycetes</taxon>
        <taxon>Agaricomycetidae</taxon>
        <taxon>Boletales</taxon>
        <taxon>Suillineae</taxon>
        <taxon>Suillaceae</taxon>
        <taxon>Suillus</taxon>
    </lineage>
</organism>
<feature type="transmembrane region" description="Helical" evidence="1">
    <location>
        <begin position="143"/>
        <end position="164"/>
    </location>
</feature>
<keyword evidence="3" id="KW-1185">Reference proteome</keyword>
<name>A0A9P7EGE6_9AGAM</name>
<gene>
    <name evidence="2" type="ORF">BJ212DRAFT_1337268</name>
</gene>